<feature type="domain" description="SoxA A3" evidence="6">
    <location>
        <begin position="502"/>
        <end position="585"/>
    </location>
</feature>
<feature type="domain" description="GCVT N-terminal" evidence="5">
    <location>
        <begin position="601"/>
        <end position="868"/>
    </location>
</feature>
<comment type="similarity">
    <text evidence="1">Belongs to the GcvT family.</text>
</comment>
<dbReference type="Gene3D" id="3.30.1360.120">
    <property type="entry name" value="Probable tRNA modification gtpase trme, domain 1"/>
    <property type="match status" value="1"/>
</dbReference>
<gene>
    <name evidence="7" type="ORF">G5B40_12725</name>
</gene>
<name>A0A7L5BZJ0_9RHOB</name>
<sequence length="988" mass="106837">MRRAMQVDRLSAGGLIDRTKPVRFRFDGATYEGFEGDTLASALLANGVRLMGRSFKYHRPRGPLTAGSEEPNALVTIGAGAWTDPNVRATVQEVFEGLEARSQNRLGSLKFDLMAVNDLFHRFFGAGFYYKTFMWPAAFWERLYEPLIRRAAGLGALSGAPDPDCYEHAATHCDLLVIGTGPAGLMAALTASRAGARVVVADEDFRMGGRLNAESGEIGGGSGASWAESAIAELADAPNVTLMRRTTVFGVYDGGVYGALERVGEHLSRPHENLPRQCFWKIVAKRSVLAAGAIERPIAFDNNDRPGVMLSGAARTWINRYAVLPGRRAVVFTCNDDGWRTARDLRAAGAEVTVVDSRPGAHRDEGFRVIRGGAVTDARGRLRVDHVSVRHAGGAVDSLSADLVAVSGGWSPSVHLTCHLGARPVWNEEIAGFVPGPNTPPGMIVAGAAKGTFSTSACFREGAEAAAAALEEIGIAARAIESPEVEDDATAITPFWMVEGASRAWLDPQNDVTVKDLKLSYLDGFRSVEHMKRYTTLGMATDQGKTANAPAIAVMAELTGKSIVETGTTVFRPPYTPVPIAAFAGRHRGAHFHPTRLTPSHDWAKAHGADFVETGLWLRAQWFRRGAEKGWRDSVDREVDTTRRAVGICDVTTLGKIDVKGPDAGAFLDRLYQNAFSTLKVGRCRYGLMLREDGIVFDDGTAARLAEDHYLVTTTTAKAVQVMRHMEFCRQCLWPELDVSMISVTEQWAQYAVAGPRARDLIGKLVDEGVDISNEAMPYMGCAPVSICGGVKARLFRLSFSGELAYEIAVPARYGHDLMEALVAAGAEWGGAAYGTEALGVMRIEKGHAAGNELDGRTTAGDLGMARLGAKKQTGFIGREMARREGLQAVDRPAMMGFRPLDPSEKLSSGAHFLDPGAEPLTQNSLGWMTSVAWSTELQSYVGIGFIRNGAVRKGERVRAWDGLRKTDIEVEIVSPHFVDPEGERLRG</sequence>
<dbReference type="KEGG" id="hdh:G5B40_12725"/>
<dbReference type="GO" id="GO:0008115">
    <property type="term" value="F:sarcosine oxidase activity"/>
    <property type="evidence" value="ECO:0007669"/>
    <property type="project" value="InterPro"/>
</dbReference>
<feature type="domain" description="FAD-dependent oxidoreductase 2 FAD-binding" evidence="4">
    <location>
        <begin position="174"/>
        <end position="217"/>
    </location>
</feature>
<evidence type="ECO:0000259" key="6">
    <source>
        <dbReference type="Pfam" id="PF17806"/>
    </source>
</evidence>
<dbReference type="NCBIfam" id="TIGR01372">
    <property type="entry name" value="soxA"/>
    <property type="match status" value="1"/>
</dbReference>
<dbReference type="InterPro" id="IPR003953">
    <property type="entry name" value="FAD-dep_OxRdtase_2_FAD-bd"/>
</dbReference>
<dbReference type="PIRSF" id="PIRSF037980">
    <property type="entry name" value="SoxA"/>
    <property type="match status" value="1"/>
</dbReference>
<dbReference type="AlphaFoldDB" id="A0A7L5BZJ0"/>
<dbReference type="Gene3D" id="3.50.50.60">
    <property type="entry name" value="FAD/NAD(P)-binding domain"/>
    <property type="match status" value="1"/>
</dbReference>
<dbReference type="Gene3D" id="3.10.20.440">
    <property type="entry name" value="2Fe-2S iron-sulphur cluster binding domain, sarcosine oxidase, alpha subunit, N-terminal domain"/>
    <property type="match status" value="1"/>
</dbReference>
<evidence type="ECO:0000313" key="8">
    <source>
        <dbReference type="Proteomes" id="UP000503336"/>
    </source>
</evidence>
<evidence type="ECO:0000259" key="4">
    <source>
        <dbReference type="Pfam" id="PF00890"/>
    </source>
</evidence>
<dbReference type="InterPro" id="IPR042204">
    <property type="entry name" value="2Fe-2S-bd_N"/>
</dbReference>
<evidence type="ECO:0000256" key="2">
    <source>
        <dbReference type="ARBA" id="ARBA00022630"/>
    </source>
</evidence>
<dbReference type="Pfam" id="PF17806">
    <property type="entry name" value="SO_alpha_A3"/>
    <property type="match status" value="1"/>
</dbReference>
<dbReference type="Pfam" id="PF01571">
    <property type="entry name" value="GCV_T"/>
    <property type="match status" value="1"/>
</dbReference>
<dbReference type="InterPro" id="IPR006222">
    <property type="entry name" value="GCVT_N"/>
</dbReference>
<dbReference type="SUPFAM" id="SSF103025">
    <property type="entry name" value="Folate-binding domain"/>
    <property type="match status" value="1"/>
</dbReference>
<dbReference type="PRINTS" id="PR00469">
    <property type="entry name" value="PNDRDTASEII"/>
</dbReference>
<dbReference type="SUPFAM" id="SSF51905">
    <property type="entry name" value="FAD/NAD(P)-binding domain"/>
    <property type="match status" value="1"/>
</dbReference>
<reference evidence="7 8" key="1">
    <citation type="submission" date="2020-02" db="EMBL/GenBank/DDBJ databases">
        <title>complete genome sequence of Rhodobacteraceae bacterium.</title>
        <authorList>
            <person name="Park J."/>
            <person name="Kim Y.-S."/>
            <person name="Kim K.-H."/>
        </authorList>
    </citation>
    <scope>NUCLEOTIDE SEQUENCE [LARGE SCALE GENOMIC DNA]</scope>
    <source>
        <strain evidence="7 8">RR4-56</strain>
    </source>
</reference>
<keyword evidence="3" id="KW-0560">Oxidoreductase</keyword>
<organism evidence="7 8">
    <name type="scientific">Pikeienuella piscinae</name>
    <dbReference type="NCBI Taxonomy" id="2748098"/>
    <lineage>
        <taxon>Bacteria</taxon>
        <taxon>Pseudomonadati</taxon>
        <taxon>Pseudomonadota</taxon>
        <taxon>Alphaproteobacteria</taxon>
        <taxon>Rhodobacterales</taxon>
        <taxon>Paracoccaceae</taxon>
        <taxon>Pikeienuella</taxon>
    </lineage>
</organism>
<proteinExistence type="inferred from homology"/>
<dbReference type="InterPro" id="IPR036188">
    <property type="entry name" value="FAD/NAD-bd_sf"/>
</dbReference>
<dbReference type="InterPro" id="IPR041117">
    <property type="entry name" value="SoxA_A3"/>
</dbReference>
<dbReference type="GO" id="GO:0046653">
    <property type="term" value="P:tetrahydrofolate metabolic process"/>
    <property type="evidence" value="ECO:0007669"/>
    <property type="project" value="InterPro"/>
</dbReference>
<dbReference type="InterPro" id="IPR006277">
    <property type="entry name" value="Sarcosine_oxidase_asu"/>
</dbReference>
<dbReference type="SUPFAM" id="SSF101790">
    <property type="entry name" value="Aminomethyltransferase beta-barrel domain"/>
    <property type="match status" value="1"/>
</dbReference>
<dbReference type="PRINTS" id="PR00368">
    <property type="entry name" value="FADPNR"/>
</dbReference>
<dbReference type="PANTHER" id="PTHR43757">
    <property type="entry name" value="AMINOMETHYLTRANSFERASE"/>
    <property type="match status" value="1"/>
</dbReference>
<keyword evidence="2" id="KW-0285">Flavoprotein</keyword>
<dbReference type="InterPro" id="IPR029043">
    <property type="entry name" value="GcvT/YgfZ_C"/>
</dbReference>
<evidence type="ECO:0000259" key="5">
    <source>
        <dbReference type="Pfam" id="PF01571"/>
    </source>
</evidence>
<dbReference type="InterPro" id="IPR028896">
    <property type="entry name" value="GcvT/YgfZ/DmdA"/>
</dbReference>
<dbReference type="PANTHER" id="PTHR43757:SF2">
    <property type="entry name" value="AMINOMETHYLTRANSFERASE, MITOCHONDRIAL"/>
    <property type="match status" value="1"/>
</dbReference>
<dbReference type="Pfam" id="PF00890">
    <property type="entry name" value="FAD_binding_2"/>
    <property type="match status" value="1"/>
</dbReference>
<dbReference type="Proteomes" id="UP000503336">
    <property type="component" value="Chromosome"/>
</dbReference>
<accession>A0A7L5BZJ0</accession>
<dbReference type="Pfam" id="PF13510">
    <property type="entry name" value="Fer2_4"/>
    <property type="match status" value="1"/>
</dbReference>
<evidence type="ECO:0000256" key="3">
    <source>
        <dbReference type="ARBA" id="ARBA00023002"/>
    </source>
</evidence>
<evidence type="ECO:0000313" key="7">
    <source>
        <dbReference type="EMBL" id="QIE56248.1"/>
    </source>
</evidence>
<protein>
    <submittedName>
        <fullName evidence="7">Sarcosine oxidase subunit alpha family protein</fullName>
    </submittedName>
</protein>
<dbReference type="EMBL" id="CP049056">
    <property type="protein sequence ID" value="QIE56248.1"/>
    <property type="molecule type" value="Genomic_DNA"/>
</dbReference>
<dbReference type="InterPro" id="IPR027266">
    <property type="entry name" value="TrmE/GcvT-like"/>
</dbReference>
<evidence type="ECO:0000256" key="1">
    <source>
        <dbReference type="ARBA" id="ARBA00008609"/>
    </source>
</evidence>
<keyword evidence="8" id="KW-1185">Reference proteome</keyword>